<dbReference type="Proteomes" id="UP000309215">
    <property type="component" value="Unassembled WGS sequence"/>
</dbReference>
<sequence length="149" mass="16147">MSTAATILAIGAEASAARILSTSVSPMGELQVLFEDREHRNETQTYTLAATVSAFFVCATDGVIQPSPELQDVIVSNRRKPFERILLDGAGRPGAPLTLSIAMEEVELDCPAGYDPRIAEIRYSRIRLFSNGGPAALGRDAFRTLRITH</sequence>
<protein>
    <submittedName>
        <fullName evidence="1">Uncharacterized protein</fullName>
    </submittedName>
</protein>
<accession>A0A4U1IIE5</accession>
<dbReference type="RefSeq" id="WP_136936161.1">
    <property type="nucleotide sequence ID" value="NZ_SSMQ01000119.1"/>
</dbReference>
<evidence type="ECO:0000313" key="1">
    <source>
        <dbReference type="EMBL" id="TKC93656.1"/>
    </source>
</evidence>
<evidence type="ECO:0000313" key="2">
    <source>
        <dbReference type="Proteomes" id="UP000309215"/>
    </source>
</evidence>
<dbReference type="AlphaFoldDB" id="A0A4U1IIE5"/>
<proteinExistence type="predicted"/>
<keyword evidence="2" id="KW-1185">Reference proteome</keyword>
<organism evidence="1 2">
    <name type="scientific">Polyangium fumosum</name>
    <dbReference type="NCBI Taxonomy" id="889272"/>
    <lineage>
        <taxon>Bacteria</taxon>
        <taxon>Pseudomonadati</taxon>
        <taxon>Myxococcota</taxon>
        <taxon>Polyangia</taxon>
        <taxon>Polyangiales</taxon>
        <taxon>Polyangiaceae</taxon>
        <taxon>Polyangium</taxon>
    </lineage>
</organism>
<gene>
    <name evidence="1" type="ORF">E8A74_49285</name>
</gene>
<dbReference type="EMBL" id="SSMQ01000119">
    <property type="protein sequence ID" value="TKC93656.1"/>
    <property type="molecule type" value="Genomic_DNA"/>
</dbReference>
<name>A0A4U1IIE5_9BACT</name>
<reference evidence="1 2" key="1">
    <citation type="submission" date="2019-04" db="EMBL/GenBank/DDBJ databases">
        <authorList>
            <person name="Li Y."/>
            <person name="Wang J."/>
        </authorList>
    </citation>
    <scope>NUCLEOTIDE SEQUENCE [LARGE SCALE GENOMIC DNA]</scope>
    <source>
        <strain evidence="1 2">DSM 14668</strain>
    </source>
</reference>
<comment type="caution">
    <text evidence="1">The sequence shown here is derived from an EMBL/GenBank/DDBJ whole genome shotgun (WGS) entry which is preliminary data.</text>
</comment>